<proteinExistence type="predicted"/>
<sequence>MYTLKQLTQSTRLSDRTLRNYLDAGILHGRKENGIWTFTPQQVSDFFQNETVRSAIQAKNKSIVNDFWNDTHKKTNSACMIWDMPEEDPVRLMHFICDAVNRKEGMTMSFESRQDKSRIILSGSEADIFEILTEYHRQFP</sequence>
<dbReference type="InterPro" id="IPR009061">
    <property type="entry name" value="DNA-bd_dom_put_sf"/>
</dbReference>
<accession>A0A2K4ZHT5</accession>
<reference evidence="1 2" key="1">
    <citation type="submission" date="2018-01" db="EMBL/GenBank/DDBJ databases">
        <authorList>
            <person name="Gaut B.S."/>
            <person name="Morton B.R."/>
            <person name="Clegg M.T."/>
            <person name="Duvall M.R."/>
        </authorList>
    </citation>
    <scope>NUCLEOTIDE SEQUENCE [LARGE SCALE GENOMIC DNA]</scope>
    <source>
        <strain evidence="1">GP69</strain>
    </source>
</reference>
<dbReference type="EMBL" id="OFSM01000013">
    <property type="protein sequence ID" value="SOY29966.1"/>
    <property type="molecule type" value="Genomic_DNA"/>
</dbReference>
<evidence type="ECO:0000313" key="1">
    <source>
        <dbReference type="EMBL" id="SOY29966.1"/>
    </source>
</evidence>
<dbReference type="SUPFAM" id="SSF46955">
    <property type="entry name" value="Putative DNA-binding domain"/>
    <property type="match status" value="1"/>
</dbReference>
<organism evidence="1 2">
    <name type="scientific">Acetatifactor muris</name>
    <dbReference type="NCBI Taxonomy" id="879566"/>
    <lineage>
        <taxon>Bacteria</taxon>
        <taxon>Bacillati</taxon>
        <taxon>Bacillota</taxon>
        <taxon>Clostridia</taxon>
        <taxon>Lachnospirales</taxon>
        <taxon>Lachnospiraceae</taxon>
        <taxon>Acetatifactor</taxon>
    </lineage>
</organism>
<dbReference type="Proteomes" id="UP000236311">
    <property type="component" value="Unassembled WGS sequence"/>
</dbReference>
<dbReference type="AlphaFoldDB" id="A0A2K4ZHT5"/>
<dbReference type="OrthoDB" id="465705at2"/>
<gene>
    <name evidence="1" type="ORF">AMURIS_02687</name>
</gene>
<name>A0A2K4ZHT5_9FIRM</name>
<protein>
    <submittedName>
        <fullName evidence="1">Uncharacterized protein</fullName>
    </submittedName>
</protein>
<keyword evidence="2" id="KW-1185">Reference proteome</keyword>
<evidence type="ECO:0000313" key="2">
    <source>
        <dbReference type="Proteomes" id="UP000236311"/>
    </source>
</evidence>
<dbReference type="RefSeq" id="WP_103240049.1">
    <property type="nucleotide sequence ID" value="NZ_CANRXC010000017.1"/>
</dbReference>